<proteinExistence type="predicted"/>
<keyword evidence="3" id="KW-1185">Reference proteome</keyword>
<reference evidence="2 3" key="1">
    <citation type="submission" date="2016-02" db="EMBL/GenBank/DDBJ databases">
        <title>Complete Genome of H5569, the type strain of the newly described species Haematospirillium jordaniae.</title>
        <authorList>
            <person name="Nicholson A.C."/>
            <person name="Humrighouse B.W."/>
            <person name="Loparov V."/>
            <person name="McQuiston J.R."/>
        </authorList>
    </citation>
    <scope>NUCLEOTIDE SEQUENCE [LARGE SCALE GENOMIC DNA]</scope>
    <source>
        <strain evidence="2 3">H5569</strain>
    </source>
</reference>
<dbReference type="STRING" id="1549855.AY555_08375"/>
<organism evidence="2 3">
    <name type="scientific">Haematospirillum jordaniae</name>
    <dbReference type="NCBI Taxonomy" id="1549855"/>
    <lineage>
        <taxon>Bacteria</taxon>
        <taxon>Pseudomonadati</taxon>
        <taxon>Pseudomonadota</taxon>
        <taxon>Alphaproteobacteria</taxon>
        <taxon>Rhodospirillales</taxon>
        <taxon>Novispirillaceae</taxon>
        <taxon>Haematospirillum</taxon>
    </lineage>
</organism>
<protein>
    <recommendedName>
        <fullName evidence="4">Pole-organizing protein PopZ</fullName>
    </recommendedName>
</protein>
<evidence type="ECO:0000313" key="2">
    <source>
        <dbReference type="EMBL" id="AMW35185.1"/>
    </source>
</evidence>
<accession>A0A143DEM6</accession>
<evidence type="ECO:0000256" key="1">
    <source>
        <dbReference type="SAM" id="MobiDB-lite"/>
    </source>
</evidence>
<dbReference type="EMBL" id="CP014525">
    <property type="protein sequence ID" value="AMW35185.1"/>
    <property type="molecule type" value="Genomic_DNA"/>
</dbReference>
<name>A0A143DEM6_9PROT</name>
<evidence type="ECO:0008006" key="4">
    <source>
        <dbReference type="Google" id="ProtNLM"/>
    </source>
</evidence>
<dbReference type="KEGG" id="hjo:AY555_08375"/>
<dbReference type="AlphaFoldDB" id="A0A143DEM6"/>
<dbReference type="Proteomes" id="UP000076066">
    <property type="component" value="Chromosome"/>
</dbReference>
<feature type="region of interest" description="Disordered" evidence="1">
    <location>
        <begin position="1"/>
        <end position="107"/>
    </location>
</feature>
<gene>
    <name evidence="2" type="ORF">AY555_08375</name>
</gene>
<dbReference type="Pfam" id="PF10691">
    <property type="entry name" value="DUF2497"/>
    <property type="match status" value="1"/>
</dbReference>
<evidence type="ECO:0000313" key="3">
    <source>
        <dbReference type="Proteomes" id="UP000076066"/>
    </source>
</evidence>
<dbReference type="InterPro" id="IPR019632">
    <property type="entry name" value="DUF2497"/>
</dbReference>
<sequence>MEDILASIRKILSEDEEAETQQPPQPAPVQPSEPASAPEADGDDVLELTPAMVEDDEEPLVLGAVPELPPAPPSQESWAVEEDEGELEPAPVKVSPTPTMTADDGSALLSPPAAAQSAAAFSELATIARVRAIGMGHSDVTLEGMVRDMLKPMLASWLDQHLPDMVERLVRKEIEKLVSGTEKQ</sequence>